<dbReference type="Proteomes" id="UP000365705">
    <property type="component" value="Unassembled WGS sequence"/>
</dbReference>
<evidence type="ECO:0000313" key="2">
    <source>
        <dbReference type="Proteomes" id="UP000365705"/>
    </source>
</evidence>
<organism evidence="1 2">
    <name type="scientific">Limosilactobacillus mucosae</name>
    <name type="common">Lactobacillus mucosae</name>
    <dbReference type="NCBI Taxonomy" id="97478"/>
    <lineage>
        <taxon>Bacteria</taxon>
        <taxon>Bacillati</taxon>
        <taxon>Bacillota</taxon>
        <taxon>Bacilli</taxon>
        <taxon>Lactobacillales</taxon>
        <taxon>Lactobacillaceae</taxon>
        <taxon>Limosilactobacillus</taxon>
    </lineage>
</organism>
<proteinExistence type="predicted"/>
<gene>
    <name evidence="1" type="ORF">LMUP508_00543</name>
</gene>
<sequence length="35" mass="4151">MMHYTNGNYEAFVNADKPADIEKNRHISLEQVWLD</sequence>
<evidence type="ECO:0000313" key="1">
    <source>
        <dbReference type="EMBL" id="VTZ88892.1"/>
    </source>
</evidence>
<dbReference type="EMBL" id="CABFNH010000006">
    <property type="protein sequence ID" value="VTZ88892.1"/>
    <property type="molecule type" value="Genomic_DNA"/>
</dbReference>
<reference evidence="1 2" key="1">
    <citation type="submission" date="2019-06" db="EMBL/GenBank/DDBJ databases">
        <authorList>
            <person name="Rodrigo-Torres L."/>
            <person name="Arahal R. D."/>
            <person name="Lucena T."/>
        </authorList>
    </citation>
    <scope>NUCLEOTIDE SEQUENCE [LARGE SCALE GENOMIC DNA]</scope>
    <source>
        <strain evidence="1 2">INIA P508</strain>
    </source>
</reference>
<dbReference type="AlphaFoldDB" id="A0A508YHH5"/>
<name>A0A508YHH5_LIMMU</name>
<accession>A0A508YHH5</accession>
<protein>
    <submittedName>
        <fullName evidence="1">Uncharacterized protein</fullName>
    </submittedName>
</protein>